<organism evidence="4 5">
    <name type="scientific">Thermodesulforhabdus norvegica</name>
    <dbReference type="NCBI Taxonomy" id="39841"/>
    <lineage>
        <taxon>Bacteria</taxon>
        <taxon>Pseudomonadati</taxon>
        <taxon>Thermodesulfobacteriota</taxon>
        <taxon>Syntrophobacteria</taxon>
        <taxon>Syntrophobacterales</taxon>
        <taxon>Thermodesulforhabdaceae</taxon>
        <taxon>Thermodesulforhabdus</taxon>
    </lineage>
</organism>
<evidence type="ECO:0000313" key="4">
    <source>
        <dbReference type="EMBL" id="SFM64600.1"/>
    </source>
</evidence>
<keyword evidence="3" id="KW-1133">Transmembrane helix</keyword>
<accession>A0A1I4SJT3</accession>
<dbReference type="InterPro" id="IPR043130">
    <property type="entry name" value="CDP-OH_PTrfase_TM_dom"/>
</dbReference>
<protein>
    <submittedName>
        <fullName evidence="4">CDP-alcohol phosphatidyltransferase</fullName>
    </submittedName>
</protein>
<dbReference type="Proteomes" id="UP000199611">
    <property type="component" value="Unassembled WGS sequence"/>
</dbReference>
<keyword evidence="5" id="KW-1185">Reference proteome</keyword>
<feature type="transmembrane region" description="Helical" evidence="3">
    <location>
        <begin position="179"/>
        <end position="197"/>
    </location>
</feature>
<comment type="similarity">
    <text evidence="2">Belongs to the CDP-alcohol phosphatidyltransferase class-I family.</text>
</comment>
<dbReference type="InterPro" id="IPR048254">
    <property type="entry name" value="CDP_ALCOHOL_P_TRANSF_CS"/>
</dbReference>
<evidence type="ECO:0000256" key="3">
    <source>
        <dbReference type="SAM" id="Phobius"/>
    </source>
</evidence>
<dbReference type="Gene3D" id="1.20.120.1760">
    <property type="match status" value="1"/>
</dbReference>
<feature type="transmembrane region" description="Helical" evidence="3">
    <location>
        <begin position="342"/>
        <end position="359"/>
    </location>
</feature>
<dbReference type="GO" id="GO:0008654">
    <property type="term" value="P:phospholipid biosynthetic process"/>
    <property type="evidence" value="ECO:0007669"/>
    <property type="project" value="InterPro"/>
</dbReference>
<dbReference type="OrthoDB" id="9767918at2"/>
<keyword evidence="3" id="KW-0812">Transmembrane</keyword>
<dbReference type="GO" id="GO:0016020">
    <property type="term" value="C:membrane"/>
    <property type="evidence" value="ECO:0007669"/>
    <property type="project" value="InterPro"/>
</dbReference>
<name>A0A1I4SJT3_9BACT</name>
<proteinExistence type="inferred from homology"/>
<keyword evidence="1 2" id="KW-0808">Transferase</keyword>
<sequence length="368" mass="40877">MTEAVIVDTGRLVKIDGKRSLPAMYVRLGGISLLRRQVEALKAAGFNRVVFISRESAENIDRALNRPTPVSDGDFCFRVVNYGDYESIKNLASGSSLIVPSDMFLTVPLVRLIKGGMSEKPRYEGPIIFIRTREDVERVEEYLYQSLFSPTDSFLTRKINRKVSIAITRRLSSLPLHPNHITIFNFILGVTGGLLLFCRSHTVTIIGTLLFLLSSILDGCDGELARLRYQRSRFGGLLDVVTDNIVHWVVFSGLTYRSVTISGFLPYGVLGLSLIFSSIAAFLFSLYASTWGDRGCRPSAGLLFSESPLSELSPDSGILDRIANRDFAYLLVVLSILGRLEWFLLVGGFGAPIFAFLLFRSLKLRGVL</sequence>
<dbReference type="RefSeq" id="WP_143083099.1">
    <property type="nucleotide sequence ID" value="NZ_FOUU01000002.1"/>
</dbReference>
<reference evidence="5" key="1">
    <citation type="submission" date="2016-10" db="EMBL/GenBank/DDBJ databases">
        <authorList>
            <person name="Varghese N."/>
            <person name="Submissions S."/>
        </authorList>
    </citation>
    <scope>NUCLEOTIDE SEQUENCE [LARGE SCALE GENOMIC DNA]</scope>
    <source>
        <strain evidence="5">DSM 9990</strain>
    </source>
</reference>
<dbReference type="Pfam" id="PF01066">
    <property type="entry name" value="CDP-OH_P_transf"/>
    <property type="match status" value="1"/>
</dbReference>
<keyword evidence="3" id="KW-0472">Membrane</keyword>
<dbReference type="PROSITE" id="PS00379">
    <property type="entry name" value="CDP_ALCOHOL_P_TRANSF"/>
    <property type="match status" value="1"/>
</dbReference>
<gene>
    <name evidence="4" type="ORF">SAMN05660836_00998</name>
</gene>
<feature type="transmembrane region" description="Helical" evidence="3">
    <location>
        <begin position="264"/>
        <end position="288"/>
    </location>
</feature>
<dbReference type="STRING" id="39841.SAMN05660836_00998"/>
<evidence type="ECO:0000256" key="2">
    <source>
        <dbReference type="RuleBase" id="RU003750"/>
    </source>
</evidence>
<dbReference type="AlphaFoldDB" id="A0A1I4SJT3"/>
<dbReference type="GO" id="GO:0016780">
    <property type="term" value="F:phosphotransferase activity, for other substituted phosphate groups"/>
    <property type="evidence" value="ECO:0007669"/>
    <property type="project" value="InterPro"/>
</dbReference>
<evidence type="ECO:0000256" key="1">
    <source>
        <dbReference type="ARBA" id="ARBA00022679"/>
    </source>
</evidence>
<dbReference type="InterPro" id="IPR000462">
    <property type="entry name" value="CDP-OH_P_trans"/>
</dbReference>
<dbReference type="EMBL" id="FOUU01000002">
    <property type="protein sequence ID" value="SFM64600.1"/>
    <property type="molecule type" value="Genomic_DNA"/>
</dbReference>
<evidence type="ECO:0000313" key="5">
    <source>
        <dbReference type="Proteomes" id="UP000199611"/>
    </source>
</evidence>